<keyword evidence="9" id="KW-0256">Endoplasmic reticulum</keyword>
<dbReference type="InterPro" id="IPR045058">
    <property type="entry name" value="GIMA/IAN/Toc"/>
</dbReference>
<keyword evidence="10" id="KW-0333">Golgi apparatus</keyword>
<evidence type="ECO:0000256" key="9">
    <source>
        <dbReference type="ARBA" id="ARBA00022824"/>
    </source>
</evidence>
<evidence type="ECO:0000256" key="6">
    <source>
        <dbReference type="ARBA" id="ARBA00022490"/>
    </source>
</evidence>
<dbReference type="OrthoDB" id="8954335at2759"/>
<dbReference type="InterPro" id="IPR006703">
    <property type="entry name" value="G_AIG1"/>
</dbReference>
<evidence type="ECO:0000256" key="11">
    <source>
        <dbReference type="ARBA" id="ARBA00023128"/>
    </source>
</evidence>
<comment type="function">
    <text evidence="13">Exerts an anti-apoptotic effect in the immune system and is involved in responses to infections.</text>
</comment>
<proteinExistence type="inferred from homology"/>
<dbReference type="GO" id="GO:0005739">
    <property type="term" value="C:mitochondrion"/>
    <property type="evidence" value="ECO:0007669"/>
    <property type="project" value="UniProtKB-SubCell"/>
</dbReference>
<keyword evidence="12" id="KW-0342">GTP-binding</keyword>
<gene>
    <name evidence="19 20" type="primary">LOC106602218</name>
</gene>
<evidence type="ECO:0000259" key="17">
    <source>
        <dbReference type="PROSITE" id="PS51720"/>
    </source>
</evidence>
<evidence type="ECO:0000313" key="20">
    <source>
        <dbReference type="RefSeq" id="XP_014050205.1"/>
    </source>
</evidence>
<dbReference type="PaxDb" id="8030-ENSSSAP00000041719"/>
<dbReference type="Pfam" id="PF04548">
    <property type="entry name" value="AIG1"/>
    <property type="match status" value="1"/>
</dbReference>
<feature type="domain" description="AIG1-type G" evidence="17">
    <location>
        <begin position="10"/>
        <end position="208"/>
    </location>
</feature>
<dbReference type="PANTHER" id="PTHR10903">
    <property type="entry name" value="GTPASE, IMAP FAMILY MEMBER-RELATED"/>
    <property type="match status" value="1"/>
</dbReference>
<dbReference type="Bgee" id="ENSSSAG00000045272">
    <property type="expression patterns" value="Expressed in midgut and 9 other cell types or tissues"/>
</dbReference>
<keyword evidence="16" id="KW-0175">Coiled coil</keyword>
<evidence type="ECO:0000256" key="12">
    <source>
        <dbReference type="ARBA" id="ARBA00023134"/>
    </source>
</evidence>
<evidence type="ECO:0000256" key="5">
    <source>
        <dbReference type="ARBA" id="ARBA00008535"/>
    </source>
</evidence>
<evidence type="ECO:0000256" key="1">
    <source>
        <dbReference type="ARBA" id="ARBA00004173"/>
    </source>
</evidence>
<evidence type="ECO:0000313" key="18">
    <source>
        <dbReference type="Proteomes" id="UP001652741"/>
    </source>
</evidence>
<dbReference type="GO" id="GO:0005783">
    <property type="term" value="C:endoplasmic reticulum"/>
    <property type="evidence" value="ECO:0007669"/>
    <property type="project" value="UniProtKB-SubCell"/>
</dbReference>
<keyword evidence="8" id="KW-0547">Nucleotide-binding</keyword>
<evidence type="ECO:0000256" key="3">
    <source>
        <dbReference type="ARBA" id="ARBA00004514"/>
    </source>
</evidence>
<name>A0A1S3REH8_SALSA</name>
<dbReference type="RefSeq" id="XP_014050205.1">
    <property type="nucleotide sequence ID" value="XM_014194730.1"/>
</dbReference>
<dbReference type="Proteomes" id="UP001652741">
    <property type="component" value="Chromosome ssa04"/>
</dbReference>
<dbReference type="InterPro" id="IPR027417">
    <property type="entry name" value="P-loop_NTPase"/>
</dbReference>
<evidence type="ECO:0000313" key="19">
    <source>
        <dbReference type="RefSeq" id="XP_014050204.1"/>
    </source>
</evidence>
<protein>
    <recommendedName>
        <fullName evidence="14">GTPase IMAP family member 8</fullName>
    </recommendedName>
    <alternativeName>
        <fullName evidence="15">Immune-associated nucleotide-binding protein 9</fullName>
    </alternativeName>
</protein>
<dbReference type="PANTHER" id="PTHR10903:SF170">
    <property type="entry name" value="GTPASE IMAP FAMILY MEMBER 7"/>
    <property type="match status" value="1"/>
</dbReference>
<evidence type="ECO:0000256" key="14">
    <source>
        <dbReference type="ARBA" id="ARBA00073539"/>
    </source>
</evidence>
<dbReference type="Gene3D" id="3.40.50.300">
    <property type="entry name" value="P-loop containing nucleotide triphosphate hydrolases"/>
    <property type="match status" value="1"/>
</dbReference>
<dbReference type="GO" id="GO:0005525">
    <property type="term" value="F:GTP binding"/>
    <property type="evidence" value="ECO:0007669"/>
    <property type="project" value="UniProtKB-KW"/>
</dbReference>
<dbReference type="GO" id="GO:0005829">
    <property type="term" value="C:cytosol"/>
    <property type="evidence" value="ECO:0007669"/>
    <property type="project" value="UniProtKB-SubCell"/>
</dbReference>
<evidence type="ECO:0000256" key="8">
    <source>
        <dbReference type="ARBA" id="ARBA00022741"/>
    </source>
</evidence>
<dbReference type="FunFam" id="3.40.50.300:FF:000536">
    <property type="entry name" value="GTPase IMAP family member 8"/>
    <property type="match status" value="1"/>
</dbReference>
<comment type="subcellular location">
    <subcellularLocation>
        <location evidence="3">Cytoplasm</location>
        <location evidence="3">Cytosol</location>
    </subcellularLocation>
    <subcellularLocation>
        <location evidence="2">Endoplasmic reticulum</location>
    </subcellularLocation>
    <subcellularLocation>
        <location evidence="4">Golgi apparatus</location>
    </subcellularLocation>
    <subcellularLocation>
        <location evidence="1">Mitochondrion</location>
    </subcellularLocation>
</comment>
<feature type="coiled-coil region" evidence="16">
    <location>
        <begin position="231"/>
        <end position="268"/>
    </location>
</feature>
<comment type="similarity">
    <text evidence="5">Belongs to the TRAFAC class TrmE-Era-EngA-EngB-Septin-like GTPase superfamily. AIG1/Toc34/Toc159-like paraseptin GTPase family. IAN subfamily.</text>
</comment>
<evidence type="ECO:0000256" key="10">
    <source>
        <dbReference type="ARBA" id="ARBA00023034"/>
    </source>
</evidence>
<dbReference type="SUPFAM" id="SSF52540">
    <property type="entry name" value="P-loop containing nucleoside triphosphate hydrolases"/>
    <property type="match status" value="1"/>
</dbReference>
<keyword evidence="18" id="KW-1185">Reference proteome</keyword>
<keyword evidence="6" id="KW-0963">Cytoplasm</keyword>
<dbReference type="AlphaFoldDB" id="A0A1S3REH8"/>
<evidence type="ECO:0000256" key="4">
    <source>
        <dbReference type="ARBA" id="ARBA00004555"/>
    </source>
</evidence>
<evidence type="ECO:0000256" key="16">
    <source>
        <dbReference type="SAM" id="Coils"/>
    </source>
</evidence>
<keyword evidence="11" id="KW-0496">Mitochondrion</keyword>
<sequence>MAQAALTNPDRRIEIVLVGHVGCGKSASGNTILGKEEFESSCSFSTVTKTCERKREVVCGMEIALVDTPGLDCAEVSSYELFLSLKKETYKIIDIFLLVIQLGRFTEEQNAAVQKMEDIFGEEVREFTMILFTHGDKLKRISIEDYIQQAGEPLGQVVQRYGQRYHVFNNESGPPSQVTELFEKINRMQTVIHNRSYYFCSSRAKKRELVLYISMKTGLSFWIEEERKRCEEEIKRRAEEIKIRAEEIKRRAEEIKRLAEEIKRCEEGKKSGCIFM</sequence>
<dbReference type="RefSeq" id="XP_014050204.1">
    <property type="nucleotide sequence ID" value="XM_014194729.1"/>
</dbReference>
<dbReference type="GO" id="GO:0005794">
    <property type="term" value="C:Golgi apparatus"/>
    <property type="evidence" value="ECO:0007669"/>
    <property type="project" value="UniProtKB-SubCell"/>
</dbReference>
<evidence type="ECO:0000256" key="15">
    <source>
        <dbReference type="ARBA" id="ARBA00077278"/>
    </source>
</evidence>
<evidence type="ECO:0000256" key="13">
    <source>
        <dbReference type="ARBA" id="ARBA00056809"/>
    </source>
</evidence>
<evidence type="ECO:0000256" key="7">
    <source>
        <dbReference type="ARBA" id="ARBA00022737"/>
    </source>
</evidence>
<dbReference type="STRING" id="8030.ENSSSAP00000041719"/>
<dbReference type="PROSITE" id="PS51720">
    <property type="entry name" value="G_AIG1"/>
    <property type="match status" value="1"/>
</dbReference>
<dbReference type="GeneID" id="106602218"/>
<dbReference type="KEGG" id="sasa:106602218"/>
<organism evidence="18 19">
    <name type="scientific">Salmo salar</name>
    <name type="common">Atlantic salmon</name>
    <dbReference type="NCBI Taxonomy" id="8030"/>
    <lineage>
        <taxon>Eukaryota</taxon>
        <taxon>Metazoa</taxon>
        <taxon>Chordata</taxon>
        <taxon>Craniata</taxon>
        <taxon>Vertebrata</taxon>
        <taxon>Euteleostomi</taxon>
        <taxon>Actinopterygii</taxon>
        <taxon>Neopterygii</taxon>
        <taxon>Teleostei</taxon>
        <taxon>Protacanthopterygii</taxon>
        <taxon>Salmoniformes</taxon>
        <taxon>Salmonidae</taxon>
        <taxon>Salmoninae</taxon>
        <taxon>Salmo</taxon>
    </lineage>
</organism>
<accession>A0A1S3REH8</accession>
<evidence type="ECO:0000256" key="2">
    <source>
        <dbReference type="ARBA" id="ARBA00004240"/>
    </source>
</evidence>
<keyword evidence="7" id="KW-0677">Repeat</keyword>
<reference evidence="19 20" key="1">
    <citation type="submission" date="2025-04" db="UniProtKB">
        <authorList>
            <consortium name="RefSeq"/>
        </authorList>
    </citation>
    <scope>IDENTIFICATION</scope>
    <source>
        <tissue evidence="19 20">Muscle</tissue>
    </source>
</reference>